<dbReference type="InterPro" id="IPR017884">
    <property type="entry name" value="SANT_dom"/>
</dbReference>
<feature type="domain" description="SANT" evidence="4">
    <location>
        <begin position="240"/>
        <end position="295"/>
    </location>
</feature>
<dbReference type="Proteomes" id="UP000631114">
    <property type="component" value="Unassembled WGS sequence"/>
</dbReference>
<evidence type="ECO:0000256" key="2">
    <source>
        <dbReference type="SAM" id="Phobius"/>
    </source>
</evidence>
<dbReference type="OrthoDB" id="10250354at2759"/>
<feature type="transmembrane region" description="Helical" evidence="2">
    <location>
        <begin position="33"/>
        <end position="52"/>
    </location>
</feature>
<dbReference type="Pfam" id="PF23082">
    <property type="entry name" value="Myb_DNA-binding_2"/>
    <property type="match status" value="1"/>
</dbReference>
<dbReference type="FunFam" id="1.10.10.60:FF:000416">
    <property type="entry name" value="Myb family transcription factor"/>
    <property type="match status" value="1"/>
</dbReference>
<dbReference type="PROSITE" id="PS51293">
    <property type="entry name" value="SANT"/>
    <property type="match status" value="1"/>
</dbReference>
<reference evidence="5 6" key="1">
    <citation type="submission" date="2020-10" db="EMBL/GenBank/DDBJ databases">
        <title>The Coptis chinensis genome and diversification of protoberbering-type alkaloids.</title>
        <authorList>
            <person name="Wang B."/>
            <person name="Shu S."/>
            <person name="Song C."/>
            <person name="Liu Y."/>
        </authorList>
    </citation>
    <scope>NUCLEOTIDE SEQUENCE [LARGE SCALE GENOMIC DNA]</scope>
    <source>
        <strain evidence="5">HL-2020</strain>
        <tissue evidence="5">Leaf</tissue>
    </source>
</reference>
<feature type="domain" description="Myb-like" evidence="3">
    <location>
        <begin position="237"/>
        <end position="286"/>
    </location>
</feature>
<dbReference type="InterPro" id="IPR044634">
    <property type="entry name" value="Zuotin/DnaJC2"/>
</dbReference>
<feature type="transmembrane region" description="Helical" evidence="2">
    <location>
        <begin position="59"/>
        <end position="79"/>
    </location>
</feature>
<protein>
    <submittedName>
        <fullName evidence="5">Uncharacterized protein</fullName>
    </submittedName>
</protein>
<keyword evidence="2" id="KW-1133">Transmembrane helix</keyword>
<evidence type="ECO:0000256" key="1">
    <source>
        <dbReference type="SAM" id="MobiDB-lite"/>
    </source>
</evidence>
<keyword evidence="2" id="KW-0812">Transmembrane</keyword>
<dbReference type="Gene3D" id="1.10.10.60">
    <property type="entry name" value="Homeodomain-like"/>
    <property type="match status" value="2"/>
</dbReference>
<evidence type="ECO:0000259" key="4">
    <source>
        <dbReference type="PROSITE" id="PS51293"/>
    </source>
</evidence>
<dbReference type="SMART" id="SM00717">
    <property type="entry name" value="SANT"/>
    <property type="match status" value="2"/>
</dbReference>
<gene>
    <name evidence="5" type="ORF">IFM89_027790</name>
</gene>
<dbReference type="PANTHER" id="PTHR43999">
    <property type="entry name" value="DNAJ HOMOLOG SUBFAMILY C MEMBER 2"/>
    <property type="match status" value="1"/>
</dbReference>
<dbReference type="GO" id="GO:0030544">
    <property type="term" value="F:Hsp70 protein binding"/>
    <property type="evidence" value="ECO:0007669"/>
    <property type="project" value="InterPro"/>
</dbReference>
<evidence type="ECO:0000259" key="3">
    <source>
        <dbReference type="PROSITE" id="PS50090"/>
    </source>
</evidence>
<dbReference type="GO" id="GO:0043022">
    <property type="term" value="F:ribosome binding"/>
    <property type="evidence" value="ECO:0007669"/>
    <property type="project" value="InterPro"/>
</dbReference>
<dbReference type="GO" id="GO:0005829">
    <property type="term" value="C:cytosol"/>
    <property type="evidence" value="ECO:0007669"/>
    <property type="project" value="TreeGrafter"/>
</dbReference>
<name>A0A835J0Z5_9MAGN</name>
<dbReference type="PROSITE" id="PS50090">
    <property type="entry name" value="MYB_LIKE"/>
    <property type="match status" value="1"/>
</dbReference>
<dbReference type="InterPro" id="IPR009057">
    <property type="entry name" value="Homeodomain-like_sf"/>
</dbReference>
<proteinExistence type="predicted"/>
<dbReference type="InterPro" id="IPR001005">
    <property type="entry name" value="SANT/Myb"/>
</dbReference>
<dbReference type="GO" id="GO:0006450">
    <property type="term" value="P:regulation of translational fidelity"/>
    <property type="evidence" value="ECO:0007669"/>
    <property type="project" value="InterPro"/>
</dbReference>
<dbReference type="CDD" id="cd00167">
    <property type="entry name" value="SANT"/>
    <property type="match status" value="1"/>
</dbReference>
<sequence>MEFLDEESRPKLLFQSRFSSNPSPTPQKINKPITFFCISISILLSLLTFFFLSSETITFHLLLWFSISLFLGPFAPVSITGGDVRVGQGEILEEPVEFDEHLKKQTVPSRRKFRKPEELVTPGLVIEKKEEVGGDCNGEKVGKEEEKDLIFEEKEWTDGDFDMLKKQIGKYPIGTVRRWEMIAQVFKGRHGVESVIKMGKSWNEKKPGGGDSFTQFLKQRKPLDKRMEEGSNGSNGKKESEGDEWSSGEDIALLNALKAFPKDVSMRWEKIAAAVPSKTKASCVKRVAELKKGFRSSKASAE</sequence>
<dbReference type="AlphaFoldDB" id="A0A835J0Z5"/>
<comment type="caution">
    <text evidence="5">The sequence shown here is derived from an EMBL/GenBank/DDBJ whole genome shotgun (WGS) entry which is preliminary data.</text>
</comment>
<dbReference type="PANTHER" id="PTHR43999:SF3">
    <property type="entry name" value="TRANSCRIPTION FACTOR MAMYB"/>
    <property type="match status" value="1"/>
</dbReference>
<dbReference type="GO" id="GO:0051083">
    <property type="term" value="P:'de novo' cotranslational protein folding"/>
    <property type="evidence" value="ECO:0007669"/>
    <property type="project" value="InterPro"/>
</dbReference>
<accession>A0A835J0Z5</accession>
<organism evidence="5 6">
    <name type="scientific">Coptis chinensis</name>
    <dbReference type="NCBI Taxonomy" id="261450"/>
    <lineage>
        <taxon>Eukaryota</taxon>
        <taxon>Viridiplantae</taxon>
        <taxon>Streptophyta</taxon>
        <taxon>Embryophyta</taxon>
        <taxon>Tracheophyta</taxon>
        <taxon>Spermatophyta</taxon>
        <taxon>Magnoliopsida</taxon>
        <taxon>Ranunculales</taxon>
        <taxon>Ranunculaceae</taxon>
        <taxon>Coptidoideae</taxon>
        <taxon>Coptis</taxon>
    </lineage>
</organism>
<feature type="region of interest" description="Disordered" evidence="1">
    <location>
        <begin position="221"/>
        <end position="246"/>
    </location>
</feature>
<dbReference type="SUPFAM" id="SSF46689">
    <property type="entry name" value="Homeodomain-like"/>
    <property type="match status" value="2"/>
</dbReference>
<keyword evidence="6" id="KW-1185">Reference proteome</keyword>
<evidence type="ECO:0000313" key="6">
    <source>
        <dbReference type="Proteomes" id="UP000631114"/>
    </source>
</evidence>
<evidence type="ECO:0000313" key="5">
    <source>
        <dbReference type="EMBL" id="KAF9625922.1"/>
    </source>
</evidence>
<dbReference type="EMBL" id="JADFTS010000001">
    <property type="protein sequence ID" value="KAF9625922.1"/>
    <property type="molecule type" value="Genomic_DNA"/>
</dbReference>
<keyword evidence="2" id="KW-0472">Membrane</keyword>
<dbReference type="Pfam" id="PF00249">
    <property type="entry name" value="Myb_DNA-binding"/>
    <property type="match status" value="1"/>
</dbReference>